<protein>
    <recommendedName>
        <fullName evidence="5 15">Arabinan endo-1,5-alpha-L-arabinosidase</fullName>
        <ecNumber evidence="5 15">3.2.1.99</ecNumber>
    </recommendedName>
</protein>
<dbReference type="InterPro" id="IPR016840">
    <property type="entry name" value="Glyco_hydro_43_endo_a_Ara-ase"/>
</dbReference>
<evidence type="ECO:0000256" key="1">
    <source>
        <dbReference type="ARBA" id="ARBA00000375"/>
    </source>
</evidence>
<dbReference type="InterPro" id="IPR023296">
    <property type="entry name" value="Glyco_hydro_beta-prop_sf"/>
</dbReference>
<feature type="active site" description="Proton donor" evidence="16">
    <location>
        <position position="246"/>
    </location>
</feature>
<evidence type="ECO:0000256" key="2">
    <source>
        <dbReference type="ARBA" id="ARBA00004613"/>
    </source>
</evidence>
<comment type="pathway">
    <text evidence="3 15">Glycan metabolism; L-arabinan degradation.</text>
</comment>
<keyword evidence="8 18" id="KW-0732">Signal</keyword>
<keyword evidence="11" id="KW-0119">Carbohydrate metabolism</keyword>
<evidence type="ECO:0000256" key="17">
    <source>
        <dbReference type="PIRSR" id="PIRSR606710-2"/>
    </source>
</evidence>
<dbReference type="Pfam" id="PF04616">
    <property type="entry name" value="Glyco_hydro_43"/>
    <property type="match status" value="1"/>
</dbReference>
<keyword evidence="12 15" id="KW-0326">Glycosidase</keyword>
<dbReference type="AlphaFoldDB" id="A0A1S9RFG8"/>
<comment type="subcellular location">
    <subcellularLocation>
        <location evidence="2">Secreted</location>
    </subcellularLocation>
</comment>
<dbReference type="Gene3D" id="2.115.10.20">
    <property type="entry name" value="Glycosyl hydrolase domain, family 43"/>
    <property type="match status" value="1"/>
</dbReference>
<evidence type="ECO:0000256" key="14">
    <source>
        <dbReference type="ARBA" id="ARBA00025221"/>
    </source>
</evidence>
<dbReference type="GO" id="GO:0046558">
    <property type="term" value="F:arabinan endo-1,5-alpha-L-arabinosidase activity"/>
    <property type="evidence" value="ECO:0007669"/>
    <property type="project" value="UniProtKB-EC"/>
</dbReference>
<keyword evidence="10" id="KW-0325">Glycoprotein</keyword>
<comment type="caution">
    <text evidence="19">The sequence shown here is derived from an EMBL/GenBank/DDBJ whole genome shotgun (WGS) entry which is preliminary data.</text>
</comment>
<gene>
    <name evidence="19" type="primary">abnC</name>
    <name evidence="19" type="ORF">PEBR_34086</name>
</gene>
<organism evidence="19 20">
    <name type="scientific">Penicillium brasilianum</name>
    <dbReference type="NCBI Taxonomy" id="104259"/>
    <lineage>
        <taxon>Eukaryota</taxon>
        <taxon>Fungi</taxon>
        <taxon>Dikarya</taxon>
        <taxon>Ascomycota</taxon>
        <taxon>Pezizomycotina</taxon>
        <taxon>Eurotiomycetes</taxon>
        <taxon>Eurotiomycetidae</taxon>
        <taxon>Eurotiales</taxon>
        <taxon>Aspergillaceae</taxon>
        <taxon>Penicillium</taxon>
    </lineage>
</organism>
<evidence type="ECO:0000256" key="11">
    <source>
        <dbReference type="ARBA" id="ARBA00023277"/>
    </source>
</evidence>
<dbReference type="EMBL" id="LJBN01000183">
    <property type="protein sequence ID" value="OOQ84299.1"/>
    <property type="molecule type" value="Genomic_DNA"/>
</dbReference>
<evidence type="ECO:0000256" key="18">
    <source>
        <dbReference type="SAM" id="SignalP"/>
    </source>
</evidence>
<evidence type="ECO:0000256" key="4">
    <source>
        <dbReference type="ARBA" id="ARBA00009865"/>
    </source>
</evidence>
<evidence type="ECO:0000256" key="7">
    <source>
        <dbReference type="ARBA" id="ARBA00022651"/>
    </source>
</evidence>
<sequence length="374" mass="40376">MLAIFFALFIALASAYPARGPCTGDCWTHDPSIIQRESDGTYFRFSTGTGVNTQTSSSLTGPWTDIGEALPNGSKITLDGVDSSNIWVCTKTLNIKSSAEDQTCFCKSGSPEAVFNYTDTPNPPRTKSSKNANTPVQAPDVHYQGGTYYMYYVLSKLGTQTSQIGVATSTTLEPGSWTDHGIIGIPANSAYNRIDPNWITIGGKQYIQFGSYWQDIYQVALETPLQVGSNTPHQLAYNASLNHRVEGAFLYQHGSYYYLFFSGGIAGSYTATYPAQGEEYRIHVCRSSTGTGGFVDEAGTSCLESGGTIILASHNQVYAPGGQGVLTDKDLGPVLYYHYYSLKAKAAGGTGVSGYLYGWNELDFSTGWPVVKAV</sequence>
<dbReference type="PANTHER" id="PTHR43301:SF7">
    <property type="entry name" value="ARABINAN ENDO-1,5-ALPHA-L-ARABINOSIDASE C"/>
    <property type="match status" value="1"/>
</dbReference>
<evidence type="ECO:0000256" key="13">
    <source>
        <dbReference type="ARBA" id="ARBA00023326"/>
    </source>
</evidence>
<evidence type="ECO:0000256" key="5">
    <source>
        <dbReference type="ARBA" id="ARBA00012586"/>
    </source>
</evidence>
<evidence type="ECO:0000256" key="15">
    <source>
        <dbReference type="PIRNR" id="PIRNR026534"/>
    </source>
</evidence>
<evidence type="ECO:0000256" key="10">
    <source>
        <dbReference type="ARBA" id="ARBA00023180"/>
    </source>
</evidence>
<keyword evidence="13" id="KW-0624">Polysaccharide degradation</keyword>
<dbReference type="GO" id="GO:0005576">
    <property type="term" value="C:extracellular region"/>
    <property type="evidence" value="ECO:0007669"/>
    <property type="project" value="UniProtKB-SubCell"/>
</dbReference>
<evidence type="ECO:0000313" key="20">
    <source>
        <dbReference type="Proteomes" id="UP000190744"/>
    </source>
</evidence>
<evidence type="ECO:0000256" key="8">
    <source>
        <dbReference type="ARBA" id="ARBA00022729"/>
    </source>
</evidence>
<keyword evidence="6" id="KW-0964">Secreted</keyword>
<comment type="catalytic activity">
    <reaction evidence="1 15">
        <text>Endohydrolysis of (1-&gt;5)-alpha-arabinofuranosidic linkages in (1-&gt;5)-arabinans.</text>
        <dbReference type="EC" id="3.2.1.99"/>
    </reaction>
</comment>
<dbReference type="EC" id="3.2.1.99" evidence="5 15"/>
<dbReference type="PANTHER" id="PTHR43301">
    <property type="entry name" value="ARABINAN ENDO-1,5-ALPHA-L-ARABINOSIDASE"/>
    <property type="match status" value="1"/>
</dbReference>
<feature type="chain" id="PRO_5012843033" description="Arabinan endo-1,5-alpha-L-arabinosidase" evidence="18">
    <location>
        <begin position="16"/>
        <end position="374"/>
    </location>
</feature>
<proteinExistence type="inferred from homology"/>
<comment type="function">
    <text evidence="14">Endo-1,5-alpha-L-arabinanase involved in degradation of pectin. Its preferred substrate is linear 1,5-alpha-L-arabinan.</text>
</comment>
<dbReference type="PIRSF" id="PIRSF026534">
    <property type="entry name" value="Endo_alpha-L-arabinosidase"/>
    <property type="match status" value="1"/>
</dbReference>
<feature type="signal peptide" evidence="18">
    <location>
        <begin position="1"/>
        <end position="15"/>
    </location>
</feature>
<evidence type="ECO:0000256" key="3">
    <source>
        <dbReference type="ARBA" id="ARBA00004834"/>
    </source>
</evidence>
<evidence type="ECO:0000256" key="16">
    <source>
        <dbReference type="PIRSR" id="PIRSR606710-1"/>
    </source>
</evidence>
<dbReference type="SUPFAM" id="SSF75005">
    <property type="entry name" value="Arabinanase/levansucrase/invertase"/>
    <property type="match status" value="1"/>
</dbReference>
<evidence type="ECO:0000256" key="6">
    <source>
        <dbReference type="ARBA" id="ARBA00022525"/>
    </source>
</evidence>
<keyword evidence="7" id="KW-0858">Xylan degradation</keyword>
<dbReference type="UniPathway" id="UPA00667"/>
<comment type="similarity">
    <text evidence="4 15">Belongs to the glycosyl hydrolase 43 family.</text>
</comment>
<evidence type="ECO:0000256" key="9">
    <source>
        <dbReference type="ARBA" id="ARBA00022801"/>
    </source>
</evidence>
<dbReference type="InterPro" id="IPR006710">
    <property type="entry name" value="Glyco_hydro_43"/>
</dbReference>
<dbReference type="GO" id="GO:0045493">
    <property type="term" value="P:xylan catabolic process"/>
    <property type="evidence" value="ECO:0007669"/>
    <property type="project" value="UniProtKB-KW"/>
</dbReference>
<keyword evidence="9 15" id="KW-0378">Hydrolase</keyword>
<name>A0A1S9RFG8_PENBI</name>
<feature type="active site" description="Proton acceptor" evidence="16">
    <location>
        <position position="30"/>
    </location>
</feature>
<dbReference type="Proteomes" id="UP000190744">
    <property type="component" value="Unassembled WGS sequence"/>
</dbReference>
<evidence type="ECO:0000313" key="19">
    <source>
        <dbReference type="EMBL" id="OOQ84299.1"/>
    </source>
</evidence>
<dbReference type="CDD" id="cd18831">
    <property type="entry name" value="GH43_AnAbnA-like"/>
    <property type="match status" value="1"/>
</dbReference>
<feature type="site" description="Important for catalytic activity, responsible for pKa modulation of the active site Glu and correct orientation of both the proton donor and substrate" evidence="17">
    <location>
        <position position="195"/>
    </location>
</feature>
<accession>A0A1S9RFG8</accession>
<dbReference type="GO" id="GO:0031222">
    <property type="term" value="P:arabinan catabolic process"/>
    <property type="evidence" value="ECO:0007669"/>
    <property type="project" value="UniProtKB-UniPathway"/>
</dbReference>
<reference evidence="20" key="1">
    <citation type="submission" date="2015-09" db="EMBL/GenBank/DDBJ databases">
        <authorList>
            <person name="Fill T.P."/>
            <person name="Baretta J.F."/>
            <person name="de Almeida L.G."/>
            <person name="Rocha M."/>
            <person name="de Souza D.H."/>
            <person name="Malavazi I."/>
            <person name="Cerdeira L.T."/>
            <person name="Hong H."/>
            <person name="Samborskyy M."/>
            <person name="de Vasconcelos A.T."/>
            <person name="Leadlay P."/>
            <person name="Rodrigues-Filho E."/>
        </authorList>
    </citation>
    <scope>NUCLEOTIDE SEQUENCE [LARGE SCALE GENOMIC DNA]</scope>
    <source>
        <strain evidence="20">LaBioMMi 136</strain>
    </source>
</reference>
<evidence type="ECO:0000256" key="12">
    <source>
        <dbReference type="ARBA" id="ARBA00023295"/>
    </source>
</evidence>
<dbReference type="InterPro" id="IPR050727">
    <property type="entry name" value="GH43_arabinanases"/>
</dbReference>